<dbReference type="CDD" id="cd01164">
    <property type="entry name" value="FruK_PfkB_like"/>
    <property type="match status" value="1"/>
</dbReference>
<evidence type="ECO:0000313" key="8">
    <source>
        <dbReference type="EMBL" id="MDP4539976.1"/>
    </source>
</evidence>
<dbReference type="Proteomes" id="UP001235664">
    <property type="component" value="Unassembled WGS sequence"/>
</dbReference>
<dbReference type="PROSITE" id="PS00584">
    <property type="entry name" value="PFKB_KINASES_2"/>
    <property type="match status" value="1"/>
</dbReference>
<dbReference type="Gene3D" id="3.40.1190.20">
    <property type="match status" value="1"/>
</dbReference>
<feature type="domain" description="Carbohydrate kinase PfkB" evidence="7">
    <location>
        <begin position="13"/>
        <end position="296"/>
    </location>
</feature>
<dbReference type="PIRSF" id="PIRSF000535">
    <property type="entry name" value="1PFK/6PFK/LacC"/>
    <property type="match status" value="1"/>
</dbReference>
<reference evidence="8 9" key="1">
    <citation type="submission" date="2023-08" db="EMBL/GenBank/DDBJ databases">
        <title>genomic of DY56.</title>
        <authorList>
            <person name="Wang Y."/>
        </authorList>
    </citation>
    <scope>NUCLEOTIDE SEQUENCE [LARGE SCALE GENOMIC DNA]</scope>
    <source>
        <strain evidence="8 9">DY56-A-20</strain>
    </source>
</reference>
<dbReference type="GO" id="GO:0016301">
    <property type="term" value="F:kinase activity"/>
    <property type="evidence" value="ECO:0007669"/>
    <property type="project" value="UniProtKB-KW"/>
</dbReference>
<keyword evidence="5" id="KW-0067">ATP-binding</keyword>
<protein>
    <recommendedName>
        <fullName evidence="6">Phosphofructokinase</fullName>
    </recommendedName>
</protein>
<evidence type="ECO:0000256" key="1">
    <source>
        <dbReference type="ARBA" id="ARBA00010688"/>
    </source>
</evidence>
<keyword evidence="9" id="KW-1185">Reference proteome</keyword>
<evidence type="ECO:0000256" key="2">
    <source>
        <dbReference type="ARBA" id="ARBA00022679"/>
    </source>
</evidence>
<comment type="caution">
    <text evidence="8">The sequence shown here is derived from an EMBL/GenBank/DDBJ whole genome shotgun (WGS) entry which is preliminary data.</text>
</comment>
<organism evidence="8 9">
    <name type="scientific">Qipengyuania benthica</name>
    <dbReference type="NCBI Taxonomy" id="3067651"/>
    <lineage>
        <taxon>Bacteria</taxon>
        <taxon>Pseudomonadati</taxon>
        <taxon>Pseudomonadota</taxon>
        <taxon>Alphaproteobacteria</taxon>
        <taxon>Sphingomonadales</taxon>
        <taxon>Erythrobacteraceae</taxon>
        <taxon>Qipengyuania</taxon>
    </lineage>
</organism>
<name>A0ABT9H9I0_9SPHN</name>
<dbReference type="InterPro" id="IPR002173">
    <property type="entry name" value="Carboh/pur_kinase_PfkB_CS"/>
</dbReference>
<accession>A0ABT9H9I0</accession>
<keyword evidence="4 8" id="KW-0418">Kinase</keyword>
<evidence type="ECO:0000256" key="4">
    <source>
        <dbReference type="ARBA" id="ARBA00022777"/>
    </source>
</evidence>
<dbReference type="SUPFAM" id="SSF53613">
    <property type="entry name" value="Ribokinase-like"/>
    <property type="match status" value="1"/>
</dbReference>
<dbReference type="PANTHER" id="PTHR46566:SF2">
    <property type="entry name" value="ATP-DEPENDENT 6-PHOSPHOFRUCTOKINASE ISOZYME 2"/>
    <property type="match status" value="1"/>
</dbReference>
<dbReference type="PANTHER" id="PTHR46566">
    <property type="entry name" value="1-PHOSPHOFRUCTOKINASE-RELATED"/>
    <property type="match status" value="1"/>
</dbReference>
<dbReference type="InterPro" id="IPR011611">
    <property type="entry name" value="PfkB_dom"/>
</dbReference>
<evidence type="ECO:0000259" key="7">
    <source>
        <dbReference type="Pfam" id="PF00294"/>
    </source>
</evidence>
<dbReference type="NCBIfam" id="TIGR03168">
    <property type="entry name" value="1-PFK"/>
    <property type="match status" value="1"/>
</dbReference>
<evidence type="ECO:0000256" key="6">
    <source>
        <dbReference type="PIRNR" id="PIRNR000535"/>
    </source>
</evidence>
<keyword evidence="3" id="KW-0547">Nucleotide-binding</keyword>
<comment type="similarity">
    <text evidence="1 6">Belongs to the carbohydrate kinase PfkB family.</text>
</comment>
<gene>
    <name evidence="8" type="ORF">Q9K01_10095</name>
</gene>
<dbReference type="InterPro" id="IPR029056">
    <property type="entry name" value="Ribokinase-like"/>
</dbReference>
<dbReference type="Pfam" id="PF00294">
    <property type="entry name" value="PfkB"/>
    <property type="match status" value="1"/>
</dbReference>
<dbReference type="RefSeq" id="WP_305930122.1">
    <property type="nucleotide sequence ID" value="NZ_JAVAIL010000003.1"/>
</dbReference>
<dbReference type="PROSITE" id="PS00583">
    <property type="entry name" value="PFKB_KINASES_1"/>
    <property type="match status" value="1"/>
</dbReference>
<evidence type="ECO:0000313" key="9">
    <source>
        <dbReference type="Proteomes" id="UP001235664"/>
    </source>
</evidence>
<keyword evidence="2 6" id="KW-0808">Transferase</keyword>
<evidence type="ECO:0000256" key="3">
    <source>
        <dbReference type="ARBA" id="ARBA00022741"/>
    </source>
</evidence>
<proteinExistence type="inferred from homology"/>
<dbReference type="EMBL" id="JAVAIL010000003">
    <property type="protein sequence ID" value="MDP4539976.1"/>
    <property type="molecule type" value="Genomic_DNA"/>
</dbReference>
<evidence type="ECO:0000256" key="5">
    <source>
        <dbReference type="ARBA" id="ARBA00022840"/>
    </source>
</evidence>
<dbReference type="InterPro" id="IPR017583">
    <property type="entry name" value="Tagatose/fructose_Pkinase"/>
</dbReference>
<sequence>MMNIATLTMNPTIDVSFETDRVFHTRKMRGRNECHAPGGGGINVARVFVRLGGNARCYYLSGGATGAALDGLIDLHQLVRSRIAIAGETRVSTSVYERGSGHEYRFVTEGPTVSPGEWQDCLDRIGEVRCDYLVVSGSLPRGVPEDFYAQVADRANERDIRVVLDSSGRGLAGGLAGRGIYLVKPSIGELRSLTGRDLASDETIAEAAKGIVDRGEAEHVAVTMGRDGGLLCNASGVLRLPAVPIKAASTVGAGDSFLAAMVHSLASGQAPGDAFRFGLAAGAAAALTPGTDLAQPDEIRRLFADSGASSAR</sequence>